<dbReference type="RefSeq" id="WP_045313991.1">
    <property type="nucleotide sequence ID" value="NZ_JYJG01000194.1"/>
</dbReference>
<reference evidence="1 2" key="1">
    <citation type="submission" date="2015-02" db="EMBL/GenBank/DDBJ databases">
        <authorList>
            <person name="Ju K.-S."/>
            <person name="Doroghazi J.R."/>
            <person name="Metcalf W."/>
        </authorList>
    </citation>
    <scope>NUCLEOTIDE SEQUENCE [LARGE SCALE GENOMIC DNA]</scope>
    <source>
        <strain evidence="1 2">NRRL B-16140</strain>
    </source>
</reference>
<organism evidence="1 2">
    <name type="scientific">Lentzea aerocolonigenes</name>
    <name type="common">Lechevalieria aerocolonigenes</name>
    <name type="synonym">Saccharothrix aerocolonigenes</name>
    <dbReference type="NCBI Taxonomy" id="68170"/>
    <lineage>
        <taxon>Bacteria</taxon>
        <taxon>Bacillati</taxon>
        <taxon>Actinomycetota</taxon>
        <taxon>Actinomycetes</taxon>
        <taxon>Pseudonocardiales</taxon>
        <taxon>Pseudonocardiaceae</taxon>
        <taxon>Lentzea</taxon>
    </lineage>
</organism>
<dbReference type="EMBL" id="JYJG01000194">
    <property type="protein sequence ID" value="KJK45867.1"/>
    <property type="molecule type" value="Genomic_DNA"/>
</dbReference>
<accession>A0A0F0GV15</accession>
<name>A0A0F0GV15_LENAE</name>
<keyword evidence="2" id="KW-1185">Reference proteome</keyword>
<protein>
    <submittedName>
        <fullName evidence="1">Uncharacterized protein</fullName>
    </submittedName>
</protein>
<dbReference type="Proteomes" id="UP000033393">
    <property type="component" value="Unassembled WGS sequence"/>
</dbReference>
<dbReference type="OrthoDB" id="4379767at2"/>
<dbReference type="PATRIC" id="fig|68170.10.peg.6120"/>
<evidence type="ECO:0000313" key="2">
    <source>
        <dbReference type="Proteomes" id="UP000033393"/>
    </source>
</evidence>
<gene>
    <name evidence="1" type="ORF">UK23_24650</name>
</gene>
<dbReference type="AlphaFoldDB" id="A0A0F0GV15"/>
<proteinExistence type="predicted"/>
<evidence type="ECO:0000313" key="1">
    <source>
        <dbReference type="EMBL" id="KJK45867.1"/>
    </source>
</evidence>
<sequence>MQCGGLHRLDHPLDRARIAEPRPLLEEVFAGLKEGSTSWRTGVELTVGEVYHARNHPTDLVVVDRIRAVNEGVGRWALSGGQLRVWPDWSPHDDHLAPTRYRYTLPD</sequence>
<comment type="caution">
    <text evidence="1">The sequence shown here is derived from an EMBL/GenBank/DDBJ whole genome shotgun (WGS) entry which is preliminary data.</text>
</comment>